<dbReference type="EMBL" id="JAUJDW010000131">
    <property type="protein sequence ID" value="KAK0628021.1"/>
    <property type="molecule type" value="Genomic_DNA"/>
</dbReference>
<organism evidence="1 2">
    <name type="scientific">Lasiodiplodia hormozganensis</name>
    <dbReference type="NCBI Taxonomy" id="869390"/>
    <lineage>
        <taxon>Eukaryota</taxon>
        <taxon>Fungi</taxon>
        <taxon>Dikarya</taxon>
        <taxon>Ascomycota</taxon>
        <taxon>Pezizomycotina</taxon>
        <taxon>Dothideomycetes</taxon>
        <taxon>Dothideomycetes incertae sedis</taxon>
        <taxon>Botryosphaeriales</taxon>
        <taxon>Botryosphaeriaceae</taxon>
        <taxon>Lasiodiplodia</taxon>
    </lineage>
</organism>
<name>A0AA39X658_9PEZI</name>
<reference evidence="1" key="1">
    <citation type="submission" date="2023-06" db="EMBL/GenBank/DDBJ databases">
        <title>Multi-omics analyses reveal the molecular pathogenesis toolkit of Lasiodiplodia hormozganensis, a cross-kingdom pathogen.</title>
        <authorList>
            <person name="Felix C."/>
            <person name="Meneses R."/>
            <person name="Goncalves M.F.M."/>
            <person name="Tilleman L."/>
            <person name="Duarte A.S."/>
            <person name="Jorrin-Novo J.V."/>
            <person name="Van De Peer Y."/>
            <person name="Deforce D."/>
            <person name="Van Nieuwerburgh F."/>
            <person name="Esteves A.C."/>
            <person name="Alves A."/>
        </authorList>
    </citation>
    <scope>NUCLEOTIDE SEQUENCE</scope>
    <source>
        <strain evidence="1">CBS 339.90</strain>
    </source>
</reference>
<sequence length="268" mass="28961">MLAASTSEAMRRLREADAGEGEGVLEANEEISVVEAVEAAARAGDAGMVGFACTKRSWNQISRVFHAIMDGGYASFMMLSRAVTDVIGEYEDGDLNNFMILAIIKNDAGEVVGRLELIKSSDNGAYLVHEDSANSLITLFESNSAPKVVFVGLIDGEANVLSVVYLPNEDKVQGVQDPTLRALHAVSWLLSSLADICLLALPVAVWRCLAPGSRRFWSLGDGVQKKENGVVAVEIGRKMVIDLEFVVMIVYVFLLQCCHSPPPPTTTR</sequence>
<comment type="caution">
    <text evidence="1">The sequence shown here is derived from an EMBL/GenBank/DDBJ whole genome shotgun (WGS) entry which is preliminary data.</text>
</comment>
<proteinExistence type="predicted"/>
<keyword evidence="2" id="KW-1185">Reference proteome</keyword>
<evidence type="ECO:0000313" key="2">
    <source>
        <dbReference type="Proteomes" id="UP001175001"/>
    </source>
</evidence>
<gene>
    <name evidence="1" type="ORF">DIS24_g10877</name>
</gene>
<dbReference type="AlphaFoldDB" id="A0AA39X658"/>
<evidence type="ECO:0000313" key="1">
    <source>
        <dbReference type="EMBL" id="KAK0628021.1"/>
    </source>
</evidence>
<protein>
    <submittedName>
        <fullName evidence="1">Uncharacterized protein</fullName>
    </submittedName>
</protein>
<dbReference type="Proteomes" id="UP001175001">
    <property type="component" value="Unassembled WGS sequence"/>
</dbReference>
<accession>A0AA39X658</accession>